<evidence type="ECO:0000313" key="1">
    <source>
        <dbReference type="EMBL" id="PGG97891.1"/>
    </source>
</evidence>
<evidence type="ECO:0000313" key="2">
    <source>
        <dbReference type="Proteomes" id="UP000223968"/>
    </source>
</evidence>
<protein>
    <submittedName>
        <fullName evidence="1">Uncharacterized protein</fullName>
    </submittedName>
</protein>
<comment type="caution">
    <text evidence="1">The sequence shown here is derived from an EMBL/GenBank/DDBJ whole genome shotgun (WGS) entry which is preliminary data.</text>
</comment>
<gene>
    <name evidence="1" type="ORF">AJ79_09063</name>
</gene>
<name>A0A2B7WN13_9EURO</name>
<proteinExistence type="predicted"/>
<sequence length="79" mass="8805">MTVNYMTDHVSSNSAIDARNTATLKLNAMWKRDVDTVQRHMTPGHVWKRNQIPSLSQSALFARGSTPPGAVHAEDDSRK</sequence>
<dbReference type="AlphaFoldDB" id="A0A2B7WN13"/>
<dbReference type="Proteomes" id="UP000223968">
    <property type="component" value="Unassembled WGS sequence"/>
</dbReference>
<reference evidence="1 2" key="1">
    <citation type="submission" date="2017-10" db="EMBL/GenBank/DDBJ databases">
        <title>Comparative genomics in systemic dimorphic fungi from Ajellomycetaceae.</title>
        <authorList>
            <person name="Munoz J.F."/>
            <person name="Mcewen J.G."/>
            <person name="Clay O.K."/>
            <person name="Cuomo C.A."/>
        </authorList>
    </citation>
    <scope>NUCLEOTIDE SEQUENCE [LARGE SCALE GENOMIC DNA]</scope>
    <source>
        <strain evidence="1 2">UAMH5409</strain>
    </source>
</reference>
<accession>A0A2B7WN13</accession>
<organism evidence="1 2">
    <name type="scientific">Helicocarpus griseus UAMH5409</name>
    <dbReference type="NCBI Taxonomy" id="1447875"/>
    <lineage>
        <taxon>Eukaryota</taxon>
        <taxon>Fungi</taxon>
        <taxon>Dikarya</taxon>
        <taxon>Ascomycota</taxon>
        <taxon>Pezizomycotina</taxon>
        <taxon>Eurotiomycetes</taxon>
        <taxon>Eurotiomycetidae</taxon>
        <taxon>Onygenales</taxon>
        <taxon>Ajellomycetaceae</taxon>
        <taxon>Helicocarpus</taxon>
    </lineage>
</organism>
<dbReference type="EMBL" id="PDNB01000237">
    <property type="protein sequence ID" value="PGG97891.1"/>
    <property type="molecule type" value="Genomic_DNA"/>
</dbReference>
<keyword evidence="2" id="KW-1185">Reference proteome</keyword>